<dbReference type="AlphaFoldDB" id="U1MX09"/>
<dbReference type="EMBL" id="KE356561">
    <property type="protein sequence ID" value="ERG94979.1"/>
    <property type="molecule type" value="Genomic_DNA"/>
</dbReference>
<dbReference type="Pfam" id="PF25930">
    <property type="entry name" value="DUF7975"/>
    <property type="match status" value="1"/>
</dbReference>
<name>U1MX09_9EURY</name>
<evidence type="ECO:0000313" key="3">
    <source>
        <dbReference type="EMBL" id="ERG94979.1"/>
    </source>
</evidence>
<organism evidence="3 4">
    <name type="scientific">Haloquadratum walsbyi J07HQW2</name>
    <dbReference type="NCBI Taxonomy" id="1238425"/>
    <lineage>
        <taxon>Archaea</taxon>
        <taxon>Methanobacteriati</taxon>
        <taxon>Methanobacteriota</taxon>
        <taxon>Stenosarchaea group</taxon>
        <taxon>Halobacteria</taxon>
        <taxon>Halobacteriales</taxon>
        <taxon>Haloferacaceae</taxon>
        <taxon>Haloquadratum</taxon>
    </lineage>
</organism>
<dbReference type="STRING" id="1238425.J07HQW2_01422"/>
<feature type="domain" description="DUF7975" evidence="2">
    <location>
        <begin position="1"/>
        <end position="136"/>
    </location>
</feature>
<evidence type="ECO:0000259" key="2">
    <source>
        <dbReference type="Pfam" id="PF25930"/>
    </source>
</evidence>
<feature type="compositionally biased region" description="Polar residues" evidence="1">
    <location>
        <begin position="29"/>
        <end position="42"/>
    </location>
</feature>
<sequence>MTRFDARTPQERRTLFAEAITAHRERASAFSTFEADSNPNTDPESENEEVPRPWVQFSENMFNIDVTESELERVHTLVGEFPEFRVDQLESPEDAEATNVRITARSDANRLAAFADRVFTEVYDCPDEYQVWATAV</sequence>
<feature type="region of interest" description="Disordered" evidence="1">
    <location>
        <begin position="27"/>
        <end position="50"/>
    </location>
</feature>
<dbReference type="eggNOG" id="arCOG06416">
    <property type="taxonomic scope" value="Archaea"/>
</dbReference>
<dbReference type="HOGENOM" id="CLU_130241_0_0_2"/>
<evidence type="ECO:0000256" key="1">
    <source>
        <dbReference type="SAM" id="MobiDB-lite"/>
    </source>
</evidence>
<dbReference type="Proteomes" id="UP000030710">
    <property type="component" value="Unassembled WGS sequence"/>
</dbReference>
<dbReference type="InterPro" id="IPR058281">
    <property type="entry name" value="DUF7975"/>
</dbReference>
<protein>
    <recommendedName>
        <fullName evidence="2">DUF7975 domain-containing protein</fullName>
    </recommendedName>
</protein>
<proteinExistence type="predicted"/>
<accession>U1MX09</accession>
<gene>
    <name evidence="3" type="ORF">J07HQW2_01422</name>
</gene>
<reference evidence="3 4" key="1">
    <citation type="journal article" date="2013" name="PLoS ONE">
        <title>Assembly-driven community genomics of a hypersaline microbial ecosystem.</title>
        <authorList>
            <person name="Podell S."/>
            <person name="Ugalde J.A."/>
            <person name="Narasingarao P."/>
            <person name="Banfield J.F."/>
            <person name="Heidelberg K.B."/>
            <person name="Allen E.E."/>
        </authorList>
    </citation>
    <scope>NUCLEOTIDE SEQUENCE [LARGE SCALE GENOMIC DNA]</scope>
    <source>
        <strain evidence="4">J07HQW2</strain>
    </source>
</reference>
<dbReference type="RefSeq" id="WP_021054470.1">
    <property type="nucleotide sequence ID" value="NZ_KE356561.1"/>
</dbReference>
<evidence type="ECO:0000313" key="4">
    <source>
        <dbReference type="Proteomes" id="UP000030710"/>
    </source>
</evidence>